<dbReference type="GO" id="GO:0000978">
    <property type="term" value="F:RNA polymerase II cis-regulatory region sequence-specific DNA binding"/>
    <property type="evidence" value="ECO:0007669"/>
    <property type="project" value="TreeGrafter"/>
</dbReference>
<keyword evidence="6" id="KW-0804">Transcription</keyword>
<proteinExistence type="predicted"/>
<dbReference type="InterPro" id="IPR009057">
    <property type="entry name" value="Homeodomain-like_sf"/>
</dbReference>
<dbReference type="PANTHER" id="PTHR45636">
    <property type="entry name" value="PAIRED BOX PROTEIN PAX-6-RELATED-RELATED"/>
    <property type="match status" value="1"/>
</dbReference>
<dbReference type="AlphaFoldDB" id="A0AAE0QC00"/>
<dbReference type="PANTHER" id="PTHR45636:SF47">
    <property type="entry name" value="PAIRED BOX PROTEIN PAX-4"/>
    <property type="match status" value="1"/>
</dbReference>
<dbReference type="SUPFAM" id="SSF46689">
    <property type="entry name" value="Homeodomain-like"/>
    <property type="match status" value="1"/>
</dbReference>
<dbReference type="GO" id="GO:0005634">
    <property type="term" value="C:nucleus"/>
    <property type="evidence" value="ECO:0007669"/>
    <property type="project" value="UniProtKB-SubCell"/>
</dbReference>
<evidence type="ECO:0000256" key="4">
    <source>
        <dbReference type="ARBA" id="ARBA00023015"/>
    </source>
</evidence>
<evidence type="ECO:0000313" key="9">
    <source>
        <dbReference type="EMBL" id="KAK3517606.1"/>
    </source>
</evidence>
<evidence type="ECO:0000256" key="6">
    <source>
        <dbReference type="ARBA" id="ARBA00023163"/>
    </source>
</evidence>
<feature type="domain" description="Paired" evidence="8">
    <location>
        <begin position="1"/>
        <end position="114"/>
    </location>
</feature>
<dbReference type="PRINTS" id="PR00027">
    <property type="entry name" value="PAIREDBOX"/>
</dbReference>
<dbReference type="InterPro" id="IPR043565">
    <property type="entry name" value="PAX_fam"/>
</dbReference>
<dbReference type="InterPro" id="IPR036388">
    <property type="entry name" value="WH-like_DNA-bd_sf"/>
</dbReference>
<protein>
    <recommendedName>
        <fullName evidence="8">Paired domain-containing protein</fullName>
    </recommendedName>
</protein>
<evidence type="ECO:0000259" key="8">
    <source>
        <dbReference type="PROSITE" id="PS51057"/>
    </source>
</evidence>
<evidence type="ECO:0000256" key="1">
    <source>
        <dbReference type="ARBA" id="ARBA00004123"/>
    </source>
</evidence>
<comment type="caution">
    <text evidence="9">The sequence shown here is derived from an EMBL/GenBank/DDBJ whole genome shotgun (WGS) entry which is preliminary data.</text>
</comment>
<keyword evidence="7" id="KW-0539">Nucleus</keyword>
<dbReference type="SMART" id="SM00351">
    <property type="entry name" value="PAX"/>
    <property type="match status" value="1"/>
</dbReference>
<comment type="subcellular location">
    <subcellularLocation>
        <location evidence="1">Nucleus</location>
    </subcellularLocation>
</comment>
<evidence type="ECO:0000256" key="2">
    <source>
        <dbReference type="ARBA" id="ARBA00022473"/>
    </source>
</evidence>
<dbReference type="Pfam" id="PF00292">
    <property type="entry name" value="PAX"/>
    <property type="match status" value="1"/>
</dbReference>
<keyword evidence="2" id="KW-0217">Developmental protein</keyword>
<keyword evidence="5" id="KW-0238">DNA-binding</keyword>
<accession>A0AAE0QC00</accession>
<evidence type="ECO:0000256" key="7">
    <source>
        <dbReference type="ARBA" id="ARBA00023242"/>
    </source>
</evidence>
<dbReference type="GO" id="GO:0000981">
    <property type="term" value="F:DNA-binding transcription factor activity, RNA polymerase II-specific"/>
    <property type="evidence" value="ECO:0007669"/>
    <property type="project" value="TreeGrafter"/>
</dbReference>
<dbReference type="InterPro" id="IPR001523">
    <property type="entry name" value="Paired_dom"/>
</dbReference>
<evidence type="ECO:0000256" key="3">
    <source>
        <dbReference type="ARBA" id="ARBA00022724"/>
    </source>
</evidence>
<evidence type="ECO:0000256" key="5">
    <source>
        <dbReference type="ARBA" id="ARBA00023125"/>
    </source>
</evidence>
<evidence type="ECO:0000313" key="10">
    <source>
        <dbReference type="Proteomes" id="UP001274896"/>
    </source>
</evidence>
<gene>
    <name evidence="9" type="ORF">QTP70_012965</name>
</gene>
<keyword evidence="3" id="KW-0563">Paired box</keyword>
<dbReference type="PROSITE" id="PS51057">
    <property type="entry name" value="PAIRED_2"/>
    <property type="match status" value="1"/>
</dbReference>
<dbReference type="Proteomes" id="UP001274896">
    <property type="component" value="Unassembled WGS sequence"/>
</dbReference>
<name>A0AAE0QC00_9TELE</name>
<keyword evidence="10" id="KW-1185">Reference proteome</keyword>
<dbReference type="Gene3D" id="1.10.10.10">
    <property type="entry name" value="Winged helix-like DNA-binding domain superfamily/Winged helix DNA-binding domain"/>
    <property type="match status" value="1"/>
</dbReference>
<reference evidence="9" key="1">
    <citation type="submission" date="2023-06" db="EMBL/GenBank/DDBJ databases">
        <title>Male Hemibagrus guttatus genome.</title>
        <authorList>
            <person name="Bian C."/>
        </authorList>
    </citation>
    <scope>NUCLEOTIDE SEQUENCE</scope>
    <source>
        <strain evidence="9">Male_cb2023</strain>
        <tissue evidence="9">Muscle</tissue>
    </source>
</reference>
<sequence>MAVVVNPGLDRSVGFVHFDPEKNIPECEKMLVRIWVSSGCVSKILRWYRCTGLWVPKATGGSRPKLLTPDVVSTIAQYKRISPTLPAWEIRKKLSSEQVCSADKVPSVSPKFLL</sequence>
<keyword evidence="4" id="KW-0805">Transcription regulation</keyword>
<organism evidence="9 10">
    <name type="scientific">Hemibagrus guttatus</name>
    <dbReference type="NCBI Taxonomy" id="175788"/>
    <lineage>
        <taxon>Eukaryota</taxon>
        <taxon>Metazoa</taxon>
        <taxon>Chordata</taxon>
        <taxon>Craniata</taxon>
        <taxon>Vertebrata</taxon>
        <taxon>Euteleostomi</taxon>
        <taxon>Actinopterygii</taxon>
        <taxon>Neopterygii</taxon>
        <taxon>Teleostei</taxon>
        <taxon>Ostariophysi</taxon>
        <taxon>Siluriformes</taxon>
        <taxon>Bagridae</taxon>
        <taxon>Hemibagrus</taxon>
    </lineage>
</organism>
<dbReference type="EMBL" id="JAUCMX010000018">
    <property type="protein sequence ID" value="KAK3517606.1"/>
    <property type="molecule type" value="Genomic_DNA"/>
</dbReference>